<dbReference type="Pfam" id="PF02467">
    <property type="entry name" value="Whib"/>
    <property type="match status" value="1"/>
</dbReference>
<reference evidence="15" key="1">
    <citation type="journal article" date="2019" name="Int. J. Syst. Evol. Microbiol.">
        <title>The Global Catalogue of Microorganisms (GCM) 10K type strain sequencing project: providing services to taxonomists for standard genome sequencing and annotation.</title>
        <authorList>
            <consortium name="The Broad Institute Genomics Platform"/>
            <consortium name="The Broad Institute Genome Sequencing Center for Infectious Disease"/>
            <person name="Wu L."/>
            <person name="Ma J."/>
        </authorList>
    </citation>
    <scope>NUCLEOTIDE SEQUENCE [LARGE SCALE GENOMIC DNA]</scope>
    <source>
        <strain evidence="15">JCM 18409</strain>
    </source>
</reference>
<proteinExistence type="inferred from homology"/>
<dbReference type="InterPro" id="IPR003482">
    <property type="entry name" value="Whib"/>
</dbReference>
<keyword evidence="7 11" id="KW-0805">Transcription regulation</keyword>
<evidence type="ECO:0000256" key="10">
    <source>
        <dbReference type="ARBA" id="ARBA00023163"/>
    </source>
</evidence>
<keyword evidence="10 11" id="KW-0804">Transcription</keyword>
<evidence type="ECO:0000256" key="11">
    <source>
        <dbReference type="HAMAP-Rule" id="MF_01479"/>
    </source>
</evidence>
<accession>A0ABP9IWY5</accession>
<comment type="caution">
    <text evidence="14">The sequence shown here is derived from an EMBL/GenBank/DDBJ whole genome shotgun (WGS) entry which is preliminary data.</text>
</comment>
<evidence type="ECO:0000256" key="1">
    <source>
        <dbReference type="ARBA" id="ARBA00004496"/>
    </source>
</evidence>
<dbReference type="InterPro" id="IPR034768">
    <property type="entry name" value="4FE4S_WBL"/>
</dbReference>
<comment type="function">
    <text evidence="11">Acts as a transcriptional regulator. Probably redox-responsive. The apo- but not holo-form probably binds DNA.</text>
</comment>
<feature type="binding site" evidence="11">
    <location>
        <position position="64"/>
    </location>
    <ligand>
        <name>[4Fe-4S] cluster</name>
        <dbReference type="ChEBI" id="CHEBI:49883"/>
    </ligand>
</feature>
<evidence type="ECO:0000256" key="12">
    <source>
        <dbReference type="SAM" id="MobiDB-lite"/>
    </source>
</evidence>
<keyword evidence="5 11" id="KW-0408">Iron</keyword>
<keyword evidence="11" id="KW-0963">Cytoplasm</keyword>
<dbReference type="PANTHER" id="PTHR38839">
    <property type="entry name" value="TRANSCRIPTIONAL REGULATOR WHID-RELATED"/>
    <property type="match status" value="1"/>
</dbReference>
<evidence type="ECO:0000256" key="2">
    <source>
        <dbReference type="ARBA" id="ARBA00006597"/>
    </source>
</evidence>
<comment type="similarity">
    <text evidence="2 11">Belongs to the WhiB family.</text>
</comment>
<evidence type="ECO:0000256" key="3">
    <source>
        <dbReference type="ARBA" id="ARBA00022485"/>
    </source>
</evidence>
<evidence type="ECO:0000313" key="15">
    <source>
        <dbReference type="Proteomes" id="UP001501759"/>
    </source>
</evidence>
<sequence>MPTVPAHNEEGLTAMHAPAHHRADIDPWVERAACRDTDPETFFPPAGGTDEDRESLAKQWCAACPVARQCLDEALRNGESTGIWGGLNVRERRELLRVAATLGTISSELAAFLANGGRRIETHPRQRPAYVWFLRRRGWSPRRIAGALGLTFGQVQQAWRTAESASVYVRFPEERAAGPAAHRPRTRRTGALATGHGGAS</sequence>
<keyword evidence="8 11" id="KW-0238">DNA-binding</keyword>
<keyword evidence="3 11" id="KW-0004">4Fe-4S</keyword>
<evidence type="ECO:0000256" key="6">
    <source>
        <dbReference type="ARBA" id="ARBA00023014"/>
    </source>
</evidence>
<feature type="region of interest" description="Disordered" evidence="12">
    <location>
        <begin position="176"/>
        <end position="200"/>
    </location>
</feature>
<organism evidence="14 15">
    <name type="scientific">Streptomyces siamensis</name>
    <dbReference type="NCBI Taxonomy" id="1274986"/>
    <lineage>
        <taxon>Bacteria</taxon>
        <taxon>Bacillati</taxon>
        <taxon>Actinomycetota</taxon>
        <taxon>Actinomycetes</taxon>
        <taxon>Kitasatosporales</taxon>
        <taxon>Streptomycetaceae</taxon>
        <taxon>Streptomyces</taxon>
    </lineage>
</organism>
<keyword evidence="15" id="KW-1185">Reference proteome</keyword>
<evidence type="ECO:0000256" key="4">
    <source>
        <dbReference type="ARBA" id="ARBA00022723"/>
    </source>
</evidence>
<evidence type="ECO:0000256" key="7">
    <source>
        <dbReference type="ARBA" id="ARBA00023015"/>
    </source>
</evidence>
<dbReference type="Proteomes" id="UP001501759">
    <property type="component" value="Unassembled WGS sequence"/>
</dbReference>
<evidence type="ECO:0000256" key="5">
    <source>
        <dbReference type="ARBA" id="ARBA00023004"/>
    </source>
</evidence>
<comment type="subcellular location">
    <subcellularLocation>
        <location evidence="1 11">Cytoplasm</location>
    </subcellularLocation>
</comment>
<evidence type="ECO:0000313" key="14">
    <source>
        <dbReference type="EMBL" id="GAA5013243.1"/>
    </source>
</evidence>
<dbReference type="EMBL" id="BAABKB010000010">
    <property type="protein sequence ID" value="GAA5013243.1"/>
    <property type="molecule type" value="Genomic_DNA"/>
</dbReference>
<feature type="binding site" evidence="11">
    <location>
        <position position="61"/>
    </location>
    <ligand>
        <name>[4Fe-4S] cluster</name>
        <dbReference type="ChEBI" id="CHEBI:49883"/>
    </ligand>
</feature>
<comment type="PTM">
    <text evidence="11">The Fe-S cluster can be nitrosylated by nitric oxide (NO).</text>
</comment>
<feature type="binding site" evidence="11">
    <location>
        <position position="70"/>
    </location>
    <ligand>
        <name>[4Fe-4S] cluster</name>
        <dbReference type="ChEBI" id="CHEBI:49883"/>
    </ligand>
</feature>
<feature type="binding site" evidence="11">
    <location>
        <position position="34"/>
    </location>
    <ligand>
        <name>[4Fe-4S] cluster</name>
        <dbReference type="ChEBI" id="CHEBI:49883"/>
    </ligand>
</feature>
<comment type="cofactor">
    <cofactor evidence="11">
        <name>[4Fe-4S] cluster</name>
        <dbReference type="ChEBI" id="CHEBI:49883"/>
    </cofactor>
    <text evidence="11">Binds 1 [4Fe-4S] cluster per subunit. Following nitrosylation of the [4Fe-4S] cluster binds 1 [4Fe-8(NO)] cluster per subunit.</text>
</comment>
<evidence type="ECO:0000256" key="9">
    <source>
        <dbReference type="ARBA" id="ARBA00023157"/>
    </source>
</evidence>
<keyword evidence="6 11" id="KW-0411">Iron-sulfur</keyword>
<evidence type="ECO:0000256" key="8">
    <source>
        <dbReference type="ARBA" id="ARBA00023125"/>
    </source>
</evidence>
<dbReference type="PROSITE" id="PS51674">
    <property type="entry name" value="4FE4S_WBL"/>
    <property type="match status" value="1"/>
</dbReference>
<comment type="PTM">
    <text evidence="11">Upon Fe-S cluster removal intramolecular disulfide bonds are formed.</text>
</comment>
<protein>
    <recommendedName>
        <fullName evidence="11">Transcriptional regulator WhiB</fullName>
    </recommendedName>
</protein>
<evidence type="ECO:0000259" key="13">
    <source>
        <dbReference type="PROSITE" id="PS51674"/>
    </source>
</evidence>
<dbReference type="HAMAP" id="MF_01479">
    <property type="entry name" value="WhiB"/>
    <property type="match status" value="1"/>
</dbReference>
<name>A0ABP9IWY5_9ACTN</name>
<keyword evidence="9 11" id="KW-1015">Disulfide bond</keyword>
<keyword evidence="4 11" id="KW-0479">Metal-binding</keyword>
<gene>
    <name evidence="11" type="primary">whiB</name>
    <name evidence="14" type="ORF">GCM10023335_35900</name>
</gene>
<feature type="domain" description="4Fe-4S Wbl-type" evidence="13">
    <location>
        <begin position="33"/>
        <end position="94"/>
    </location>
</feature>